<dbReference type="PROSITE" id="PS50106">
    <property type="entry name" value="PDZ"/>
    <property type="match status" value="1"/>
</dbReference>
<gene>
    <name evidence="8" type="ORF">CFE62_005750</name>
</gene>
<dbReference type="Gene3D" id="2.30.42.10">
    <property type="match status" value="1"/>
</dbReference>
<evidence type="ECO:0000256" key="1">
    <source>
        <dbReference type="ARBA" id="ARBA00009179"/>
    </source>
</evidence>
<dbReference type="SMART" id="SM00245">
    <property type="entry name" value="TSPc"/>
    <property type="match status" value="1"/>
</dbReference>
<dbReference type="PANTHER" id="PTHR32060:SF30">
    <property type="entry name" value="CARBOXY-TERMINAL PROCESSING PROTEASE CTPA"/>
    <property type="match status" value="1"/>
</dbReference>
<keyword evidence="2 5" id="KW-0645">Protease</keyword>
<dbReference type="GO" id="GO:0007165">
    <property type="term" value="P:signal transduction"/>
    <property type="evidence" value="ECO:0007669"/>
    <property type="project" value="TreeGrafter"/>
</dbReference>
<dbReference type="GO" id="GO:0004175">
    <property type="term" value="F:endopeptidase activity"/>
    <property type="evidence" value="ECO:0007669"/>
    <property type="project" value="TreeGrafter"/>
</dbReference>
<protein>
    <submittedName>
        <fullName evidence="8">S41 family peptidase</fullName>
    </submittedName>
</protein>
<dbReference type="Pfam" id="PF00595">
    <property type="entry name" value="PDZ"/>
    <property type="match status" value="1"/>
</dbReference>
<dbReference type="InterPro" id="IPR001478">
    <property type="entry name" value="PDZ"/>
</dbReference>
<dbReference type="InterPro" id="IPR005151">
    <property type="entry name" value="Tail-specific_protease"/>
</dbReference>
<dbReference type="CDD" id="cd07560">
    <property type="entry name" value="Peptidase_S41_CPP"/>
    <property type="match status" value="1"/>
</dbReference>
<evidence type="ECO:0000256" key="6">
    <source>
        <dbReference type="SAM" id="SignalP"/>
    </source>
</evidence>
<feature type="domain" description="PDZ" evidence="7">
    <location>
        <begin position="90"/>
        <end position="158"/>
    </location>
</feature>
<dbReference type="Pfam" id="PF03572">
    <property type="entry name" value="Peptidase_S41"/>
    <property type="match status" value="1"/>
</dbReference>
<evidence type="ECO:0000256" key="4">
    <source>
        <dbReference type="ARBA" id="ARBA00022825"/>
    </source>
</evidence>
<dbReference type="Gene3D" id="3.30.750.44">
    <property type="match status" value="1"/>
</dbReference>
<keyword evidence="6" id="KW-0732">Signal</keyword>
<dbReference type="Proteomes" id="UP000226429">
    <property type="component" value="Unassembled WGS sequence"/>
</dbReference>
<dbReference type="FunFam" id="2.30.42.10:FF:000063">
    <property type="entry name" value="Peptidase, S41 family"/>
    <property type="match status" value="1"/>
</dbReference>
<sequence length="446" mass="49086">MKLKTLFFFFLTCSLLGFSITPFSTPAKPKANTSQQDNLTKDVARFNRELQLIKNEYVQPTSEHQLLHNAMQGMASGLDPHSSFLDADDLKDLQTATTGQFSGLGLEVAMEEGLLRVITPIDDGPAQKAGIKPGDWILRINNTPIQGLSLREAVKKMRGEKGSFIQLMLVRQGVHKPLLVNLKREIIHVQSVKGRMLETDYAYIRINSFQSSTRHDLDKLVAQLQHQQKTPIKGLVLDLRNNPGGLLSSAADVANAFLDPKNMKFNQLIVYTKGQSPEANLKIVAKANNQIYPGTLIILINQGSASGAEIVAGALQDNKRAVIFGTKSFGKGSVQTVIPLDETTALKLTTALYYTPSGRSIQAAGIAPDITLDELKVNTLDENPAGPIYLHESELKGHLKNTNIMQKTIFAPNKLNNDDLVKNDYQLFEALNLLKSMAVIQEESKS</sequence>
<organism evidence="8 9">
    <name type="scientific">Candidatus Aquirickettsiella gammari</name>
    <dbReference type="NCBI Taxonomy" id="2016198"/>
    <lineage>
        <taxon>Bacteria</taxon>
        <taxon>Pseudomonadati</taxon>
        <taxon>Pseudomonadota</taxon>
        <taxon>Gammaproteobacteria</taxon>
        <taxon>Legionellales</taxon>
        <taxon>Coxiellaceae</taxon>
        <taxon>Candidatus Aquirickettsiella</taxon>
    </lineage>
</organism>
<dbReference type="EMBL" id="NMOS02000017">
    <property type="protein sequence ID" value="RDH40086.1"/>
    <property type="molecule type" value="Genomic_DNA"/>
</dbReference>
<dbReference type="GO" id="GO:0008236">
    <property type="term" value="F:serine-type peptidase activity"/>
    <property type="evidence" value="ECO:0007669"/>
    <property type="project" value="UniProtKB-KW"/>
</dbReference>
<dbReference type="InterPro" id="IPR055210">
    <property type="entry name" value="CtpA/B_N"/>
</dbReference>
<feature type="chain" id="PRO_5016728565" evidence="6">
    <location>
        <begin position="25"/>
        <end position="446"/>
    </location>
</feature>
<dbReference type="CDD" id="cd06782">
    <property type="entry name" value="cpPDZ_CPP-like"/>
    <property type="match status" value="1"/>
</dbReference>
<evidence type="ECO:0000313" key="8">
    <source>
        <dbReference type="EMBL" id="RDH40086.1"/>
    </source>
</evidence>
<keyword evidence="9" id="KW-1185">Reference proteome</keyword>
<evidence type="ECO:0000313" key="9">
    <source>
        <dbReference type="Proteomes" id="UP000226429"/>
    </source>
</evidence>
<dbReference type="SMART" id="SM00228">
    <property type="entry name" value="PDZ"/>
    <property type="match status" value="1"/>
</dbReference>
<dbReference type="SUPFAM" id="SSF52096">
    <property type="entry name" value="ClpP/crotonase"/>
    <property type="match status" value="1"/>
</dbReference>
<accession>A0A370CIF5</accession>
<name>A0A370CIF5_9COXI</name>
<evidence type="ECO:0000256" key="5">
    <source>
        <dbReference type="RuleBase" id="RU004404"/>
    </source>
</evidence>
<dbReference type="InterPro" id="IPR029045">
    <property type="entry name" value="ClpP/crotonase-like_dom_sf"/>
</dbReference>
<dbReference type="Pfam" id="PF22694">
    <property type="entry name" value="CtpB_N-like"/>
    <property type="match status" value="1"/>
</dbReference>
<dbReference type="AlphaFoldDB" id="A0A370CIF5"/>
<proteinExistence type="inferred from homology"/>
<evidence type="ECO:0000259" key="7">
    <source>
        <dbReference type="PROSITE" id="PS50106"/>
    </source>
</evidence>
<dbReference type="GO" id="GO:0030288">
    <property type="term" value="C:outer membrane-bounded periplasmic space"/>
    <property type="evidence" value="ECO:0007669"/>
    <property type="project" value="TreeGrafter"/>
</dbReference>
<evidence type="ECO:0000256" key="3">
    <source>
        <dbReference type="ARBA" id="ARBA00022801"/>
    </source>
</evidence>
<dbReference type="InterPro" id="IPR004447">
    <property type="entry name" value="Peptidase_S41A"/>
</dbReference>
<comment type="similarity">
    <text evidence="1 5">Belongs to the peptidase S41A family.</text>
</comment>
<dbReference type="GO" id="GO:0006508">
    <property type="term" value="P:proteolysis"/>
    <property type="evidence" value="ECO:0007669"/>
    <property type="project" value="UniProtKB-KW"/>
</dbReference>
<reference evidence="8 9" key="1">
    <citation type="journal article" date="2017" name="Int. J. Syst. Evol. Microbiol.">
        <title>Aquarickettsiella crustaci n. gen. n. sp. (Gammaproteobacteria: Legionellales: Coxiellaceae); a bacterial pathogen of the freshwater crustacean: Gammarus fossarum (Malacostraca: Amphipoda).</title>
        <authorList>
            <person name="Bojko J."/>
            <person name="Dunn A.M."/>
            <person name="Stebbing P.D."/>
            <person name="Van Aerle R."/>
            <person name="Bacela-Spychalska K."/>
            <person name="Bean T.P."/>
            <person name="Stentiford G.D."/>
        </authorList>
    </citation>
    <scope>NUCLEOTIDE SEQUENCE [LARGE SCALE GENOMIC DNA]</scope>
    <source>
        <strain evidence="8">RA15029</strain>
    </source>
</reference>
<dbReference type="PANTHER" id="PTHR32060">
    <property type="entry name" value="TAIL-SPECIFIC PROTEASE"/>
    <property type="match status" value="1"/>
</dbReference>
<reference evidence="8 9" key="2">
    <citation type="journal article" date="2018" name="J. Invertebr. Pathol.">
        <title>'Candidatus Aquirickettsiella gammari' (Gammaproteobacteria: Legionellales: Coxiellaceae): A bacterial pathogen of the freshwater crustacean Gammarus fossarum (Malacostraca: Amphipoda).</title>
        <authorList>
            <person name="Bojko J."/>
            <person name="Dunn A.M."/>
            <person name="Stebbing P.D."/>
            <person name="van Aerle R."/>
            <person name="Bacela-Spychalska K."/>
            <person name="Bean T.P."/>
            <person name="Urrutia A."/>
            <person name="Stentiford G.D."/>
        </authorList>
    </citation>
    <scope>NUCLEOTIDE SEQUENCE [LARGE SCALE GENOMIC DNA]</scope>
    <source>
        <strain evidence="8">RA15029</strain>
    </source>
</reference>
<comment type="caution">
    <text evidence="8">The sequence shown here is derived from an EMBL/GenBank/DDBJ whole genome shotgun (WGS) entry which is preliminary data.</text>
</comment>
<feature type="signal peptide" evidence="6">
    <location>
        <begin position="1"/>
        <end position="24"/>
    </location>
</feature>
<keyword evidence="3 5" id="KW-0378">Hydrolase</keyword>
<dbReference type="Gene3D" id="3.90.226.10">
    <property type="entry name" value="2-enoyl-CoA Hydratase, Chain A, domain 1"/>
    <property type="match status" value="1"/>
</dbReference>
<keyword evidence="4 5" id="KW-0720">Serine protease</keyword>
<evidence type="ECO:0000256" key="2">
    <source>
        <dbReference type="ARBA" id="ARBA00022670"/>
    </source>
</evidence>
<dbReference type="NCBIfam" id="TIGR00225">
    <property type="entry name" value="prc"/>
    <property type="match status" value="1"/>
</dbReference>
<dbReference type="SUPFAM" id="SSF50156">
    <property type="entry name" value="PDZ domain-like"/>
    <property type="match status" value="1"/>
</dbReference>
<dbReference type="InterPro" id="IPR036034">
    <property type="entry name" value="PDZ_sf"/>
</dbReference>